<comment type="caution">
    <text evidence="3">The sequence shown here is derived from an EMBL/GenBank/DDBJ whole genome shotgun (WGS) entry which is preliminary data.</text>
</comment>
<dbReference type="Pfam" id="PF00639">
    <property type="entry name" value="Rotamase"/>
    <property type="match status" value="2"/>
</dbReference>
<dbReference type="PROSITE" id="PS50198">
    <property type="entry name" value="PPIC_PPIASE_2"/>
    <property type="match status" value="2"/>
</dbReference>
<keyword evidence="4" id="KW-1185">Reference proteome</keyword>
<dbReference type="PANTHER" id="PTHR47245:SF2">
    <property type="entry name" value="PEPTIDYL-PROLYL CIS-TRANS ISOMERASE HP_0175-RELATED"/>
    <property type="match status" value="1"/>
</dbReference>
<dbReference type="SUPFAM" id="SSF54534">
    <property type="entry name" value="FKBP-like"/>
    <property type="match status" value="2"/>
</dbReference>
<evidence type="ECO:0000259" key="2">
    <source>
        <dbReference type="PROSITE" id="PS50198"/>
    </source>
</evidence>
<dbReference type="InterPro" id="IPR000297">
    <property type="entry name" value="PPIase_PpiC"/>
</dbReference>
<keyword evidence="1" id="KW-0413">Isomerase</keyword>
<feature type="domain" description="PpiC" evidence="2">
    <location>
        <begin position="228"/>
        <end position="329"/>
    </location>
</feature>
<feature type="domain" description="PpiC" evidence="2">
    <location>
        <begin position="120"/>
        <end position="223"/>
    </location>
</feature>
<dbReference type="EMBL" id="JAANAS010000001">
    <property type="protein sequence ID" value="NGZ88650.1"/>
    <property type="molecule type" value="Genomic_DNA"/>
</dbReference>
<dbReference type="GO" id="GO:0003755">
    <property type="term" value="F:peptidyl-prolyl cis-trans isomerase activity"/>
    <property type="evidence" value="ECO:0007669"/>
    <property type="project" value="UniProtKB-KW"/>
</dbReference>
<name>A0A967AFU1_9FLAO</name>
<dbReference type="InterPro" id="IPR050245">
    <property type="entry name" value="PrsA_foldase"/>
</dbReference>
<dbReference type="PANTHER" id="PTHR47245">
    <property type="entry name" value="PEPTIDYLPROLYL ISOMERASE"/>
    <property type="match status" value="1"/>
</dbReference>
<dbReference type="RefSeq" id="WP_166398920.1">
    <property type="nucleotide sequence ID" value="NZ_JAANAS010000001.1"/>
</dbReference>
<dbReference type="InterPro" id="IPR027304">
    <property type="entry name" value="Trigger_fact/SurA_dom_sf"/>
</dbReference>
<accession>A0A967AFU1</accession>
<sequence>MNRIFYFLLFVSSLISAQDFSDKILLEIGEEQVMADEFIYIYQKNLKVLEDDTNDESIEAYLDRFINFQLKLKEAKSQGLDKEEEFNKEFNRYFKQFADNYIANGEVTDEMIKETYERLLKEVRVSHILIDVAPNASKEEWNEAREKAKNIQQLLIAEEANFEELAKRFSKDPSVKNNQGDMGWFKAFKMVHSFEDAAYKLSTNEVSNPVKTQFGYHIIKKTGERKSIGKLGVAHIMLRNNNKEEAAENEKQIFKIYENLKNGDDFEDLAKHFSEDKNTAENGGRLPAFEVGEINSKIFEEKAFELKNDGDYTSPFQSEFGWHIIKKIDHTPVETYSELKESLRRKIKTSNRAKLLNERIKENIMQHYNVVINRDAITYFSELVDDRIYKSKWTLDKNPEGLSKPILSIEDTAYSYRDFGVYIEKQQAGFTGKRPFKEIIEELFNRYIYTKLVEYHKSNLTKIDRKFELKINEYKNGLLIFELMERELWNKAKEDTTGLELFYTANSKKYVAPQKISGKAFTFEKKKHAKKFLRLVNRRGKPEDIALNQLQGSLQKKIESKPVTEFELPEHFKIATKYNDYYFQNNKYIVLFVDEIEPERPLNLDEIRGQVISDYQDKLEKEWMEELKSKYSVKINEETFELLKKEFE</sequence>
<evidence type="ECO:0000313" key="4">
    <source>
        <dbReference type="Proteomes" id="UP000643701"/>
    </source>
</evidence>
<protein>
    <recommendedName>
        <fullName evidence="2">PpiC domain-containing protein</fullName>
    </recommendedName>
</protein>
<dbReference type="SUPFAM" id="SSF109998">
    <property type="entry name" value="Triger factor/SurA peptide-binding domain-like"/>
    <property type="match status" value="1"/>
</dbReference>
<dbReference type="InterPro" id="IPR046357">
    <property type="entry name" value="PPIase_dom_sf"/>
</dbReference>
<proteinExistence type="predicted"/>
<evidence type="ECO:0000256" key="1">
    <source>
        <dbReference type="PROSITE-ProRule" id="PRU00278"/>
    </source>
</evidence>
<reference evidence="3" key="1">
    <citation type="submission" date="2020-03" db="EMBL/GenBank/DDBJ databases">
        <title>Psychroflexus Maritimus sp. nov., isolate from marine sediment.</title>
        <authorList>
            <person name="Zhong Y.-L."/>
        </authorList>
    </citation>
    <scope>NUCLEOTIDE SEQUENCE</scope>
    <source>
        <strain evidence="3">C1</strain>
    </source>
</reference>
<dbReference type="Gene3D" id="3.10.50.40">
    <property type="match status" value="2"/>
</dbReference>
<dbReference type="AlphaFoldDB" id="A0A967AFU1"/>
<keyword evidence="1" id="KW-0697">Rotamase</keyword>
<evidence type="ECO:0000313" key="3">
    <source>
        <dbReference type="EMBL" id="NGZ88650.1"/>
    </source>
</evidence>
<dbReference type="Proteomes" id="UP000643701">
    <property type="component" value="Unassembled WGS sequence"/>
</dbReference>
<organism evidence="3 4">
    <name type="scientific">Psychroflexus maritimus</name>
    <dbReference type="NCBI Taxonomy" id="2714865"/>
    <lineage>
        <taxon>Bacteria</taxon>
        <taxon>Pseudomonadati</taxon>
        <taxon>Bacteroidota</taxon>
        <taxon>Flavobacteriia</taxon>
        <taxon>Flavobacteriales</taxon>
        <taxon>Flavobacteriaceae</taxon>
        <taxon>Psychroflexus</taxon>
    </lineage>
</organism>
<gene>
    <name evidence="3" type="ORF">G7034_00065</name>
</gene>